<feature type="transmembrane region" description="Helical" evidence="1">
    <location>
        <begin position="448"/>
        <end position="472"/>
    </location>
</feature>
<dbReference type="SUPFAM" id="SSF52200">
    <property type="entry name" value="Toll/Interleukin receptor TIR domain"/>
    <property type="match status" value="1"/>
</dbReference>
<dbReference type="PROSITE" id="PS50104">
    <property type="entry name" value="TIR"/>
    <property type="match status" value="1"/>
</dbReference>
<dbReference type="InterPro" id="IPR011029">
    <property type="entry name" value="DEATH-like_dom_sf"/>
</dbReference>
<keyword evidence="1" id="KW-0812">Transmembrane</keyword>
<protein>
    <recommendedName>
        <fullName evidence="2">TIR domain-containing protein</fullName>
    </recommendedName>
</protein>
<dbReference type="PANTHER" id="PTHR16253:SF0">
    <property type="entry name" value="TETRATRICOPEPTIDE REPEAT PROTEIN 22"/>
    <property type="match status" value="1"/>
</dbReference>
<comment type="caution">
    <text evidence="3">The sequence shown here is derived from an EMBL/GenBank/DDBJ whole genome shotgun (WGS) entry which is preliminary data.</text>
</comment>
<accession>A0ABQ9F9S9</accession>
<dbReference type="Gene3D" id="1.10.533.10">
    <property type="entry name" value="Death Domain, Fas"/>
    <property type="match status" value="1"/>
</dbReference>
<dbReference type="CDD" id="cd01671">
    <property type="entry name" value="CARD"/>
    <property type="match status" value="1"/>
</dbReference>
<dbReference type="InterPro" id="IPR042342">
    <property type="entry name" value="TTC22"/>
</dbReference>
<feature type="domain" description="TIR" evidence="2">
    <location>
        <begin position="674"/>
        <end position="810"/>
    </location>
</feature>
<evidence type="ECO:0000259" key="2">
    <source>
        <dbReference type="PROSITE" id="PS50104"/>
    </source>
</evidence>
<organism evidence="3 4">
    <name type="scientific">Tegillarca granosa</name>
    <name type="common">Malaysian cockle</name>
    <name type="synonym">Anadara granosa</name>
    <dbReference type="NCBI Taxonomy" id="220873"/>
    <lineage>
        <taxon>Eukaryota</taxon>
        <taxon>Metazoa</taxon>
        <taxon>Spiralia</taxon>
        <taxon>Lophotrochozoa</taxon>
        <taxon>Mollusca</taxon>
        <taxon>Bivalvia</taxon>
        <taxon>Autobranchia</taxon>
        <taxon>Pteriomorphia</taxon>
        <taxon>Arcoida</taxon>
        <taxon>Arcoidea</taxon>
        <taxon>Arcidae</taxon>
        <taxon>Tegillarca</taxon>
    </lineage>
</organism>
<feature type="transmembrane region" description="Helical" evidence="1">
    <location>
        <begin position="630"/>
        <end position="655"/>
    </location>
</feature>
<dbReference type="EMBL" id="JARBDR010000376">
    <property type="protein sequence ID" value="KAJ8313366.1"/>
    <property type="molecule type" value="Genomic_DNA"/>
</dbReference>
<dbReference type="Gene3D" id="3.40.50.10140">
    <property type="entry name" value="Toll/interleukin-1 receptor homology (TIR) domain"/>
    <property type="match status" value="1"/>
</dbReference>
<keyword evidence="1" id="KW-1133">Transmembrane helix</keyword>
<evidence type="ECO:0000313" key="3">
    <source>
        <dbReference type="EMBL" id="KAJ8313366.1"/>
    </source>
</evidence>
<dbReference type="Proteomes" id="UP001217089">
    <property type="component" value="Unassembled WGS sequence"/>
</dbReference>
<evidence type="ECO:0000256" key="1">
    <source>
        <dbReference type="SAM" id="Phobius"/>
    </source>
</evidence>
<evidence type="ECO:0000313" key="4">
    <source>
        <dbReference type="Proteomes" id="UP001217089"/>
    </source>
</evidence>
<keyword evidence="4" id="KW-1185">Reference proteome</keyword>
<reference evidence="3 4" key="1">
    <citation type="submission" date="2022-12" db="EMBL/GenBank/DDBJ databases">
        <title>Chromosome-level genome of Tegillarca granosa.</title>
        <authorList>
            <person name="Kim J."/>
        </authorList>
    </citation>
    <scope>NUCLEOTIDE SEQUENCE [LARGE SCALE GENOMIC DNA]</scope>
    <source>
        <strain evidence="3">Teg-2019</strain>
        <tissue evidence="3">Adductor muscle</tissue>
    </source>
</reference>
<feature type="transmembrane region" description="Helical" evidence="1">
    <location>
        <begin position="417"/>
        <end position="436"/>
    </location>
</feature>
<name>A0ABQ9F9S9_TEGGR</name>
<keyword evidence="1" id="KW-0472">Membrane</keyword>
<dbReference type="InterPro" id="IPR000157">
    <property type="entry name" value="TIR_dom"/>
</dbReference>
<proteinExistence type="predicted"/>
<sequence>MKNKIQLPNESVDIGKENLFEPLIKKIQMRFRDLLNEIDTKHFHETLVQCGILSTEFFHSLKKLPRRKRAEKLIINLFMCPEDWVPVFVKILQEKYKILYQSITGIDARIGIANANWRDCNQCNGHFTDDVKKKKQMFGKLREQSFSGYNVSSTLTQSENSEKNEKTIVYKFEVNSRYEEQHDEILEEFIAKKNSLDNCIKGLGEVVSIAKGCIAIVVKCNQTDFSYGDVAIQMLESMLSGNLPWNVLDNGNIKVQICVTELSEGEDTELMHDKISLLHHVPVILEEMDALDFEHAFAESGLIDTEDFWRMFDIENIGRQERMLKLLRFILKNDQRIFFDCFINVLRDSFDTPLEHIKNSFSQIEGKTFDRNTKQNTYSDINCIKGVQTENNERVDDNCYKRFAASFRQYITIKNRLVYLAVFLLILLLAFCMTIPFKAFSSSGSESILLAVIIPIAVEAALILIGVIFIILRRLILAPKAITYGKTFDRNIKQNTDINCTEDTITLGVQTEHNERVNDNCYKRFAASSRQYITIKNRLVYFAVFLLILLFAICMAILFKIPTIKTIASVENNVSLTESFIKKVNKEKPLDVHLACFPSYQWNWTLCLTNNTDSDSFLIQNSCSYWHNEYASLFVFLPYILIIIAFPSVLSSFILRQKRTRNYSQPAPSSDEKYVYDAFITYSDRDRNWVIENVQRIERECNLSFCIPERDFVIGQSCVRNIVESIQSSKCIVVVVSEQFLDDPWSHLIIDVAQCDVIGSSSKQKSIAIYRFKDDYIYMHKLFYSWWKVTGYDSTKENKSSIWEKVAKLCKSHVKYFRYFLDDIGGAAILVIYDFYVHLFIQQKI</sequence>
<dbReference type="Pfam" id="PF01582">
    <property type="entry name" value="TIR"/>
    <property type="match status" value="1"/>
</dbReference>
<dbReference type="PANTHER" id="PTHR16253">
    <property type="entry name" value="TETRATRICOPEPTIDE REPEAT PROTEIN 22"/>
    <property type="match status" value="1"/>
</dbReference>
<dbReference type="InterPro" id="IPR035897">
    <property type="entry name" value="Toll_tir_struct_dom_sf"/>
</dbReference>
<feature type="transmembrane region" description="Helical" evidence="1">
    <location>
        <begin position="539"/>
        <end position="559"/>
    </location>
</feature>
<gene>
    <name evidence="3" type="ORF">KUTeg_009152</name>
</gene>